<dbReference type="PANTHER" id="PTHR19256">
    <property type="entry name" value="T-CELL RECEPTOR GAMMA CHAIN"/>
    <property type="match status" value="1"/>
</dbReference>
<dbReference type="Pfam" id="PF07686">
    <property type="entry name" value="V-set"/>
    <property type="match status" value="1"/>
</dbReference>
<dbReference type="Gene3D" id="2.60.40.10">
    <property type="entry name" value="Immunoglobulins"/>
    <property type="match status" value="1"/>
</dbReference>
<dbReference type="PROSITE" id="PS50835">
    <property type="entry name" value="IG_LIKE"/>
    <property type="match status" value="1"/>
</dbReference>
<evidence type="ECO:0000256" key="2">
    <source>
        <dbReference type="ARBA" id="ARBA00022692"/>
    </source>
</evidence>
<feature type="domain" description="Ig-like" evidence="8">
    <location>
        <begin position="34"/>
        <end position="132"/>
    </location>
</feature>
<evidence type="ECO:0000256" key="3">
    <source>
        <dbReference type="ARBA" id="ARBA00022989"/>
    </source>
</evidence>
<dbReference type="STRING" id="48698.ENSPFOP00000005464"/>
<name>A0A087XI61_POEFO</name>
<evidence type="ECO:0000256" key="6">
    <source>
        <dbReference type="ARBA" id="ARBA00023319"/>
    </source>
</evidence>
<feature type="chain" id="PRO_5001832953" description="Ig-like domain-containing protein" evidence="7">
    <location>
        <begin position="18"/>
        <end position="136"/>
    </location>
</feature>
<keyword evidence="10" id="KW-1185">Reference proteome</keyword>
<dbReference type="SUPFAM" id="SSF48726">
    <property type="entry name" value="Immunoglobulin"/>
    <property type="match status" value="1"/>
</dbReference>
<dbReference type="EMBL" id="AYCK01022195">
    <property type="status" value="NOT_ANNOTATED_CDS"/>
    <property type="molecule type" value="Genomic_DNA"/>
</dbReference>
<dbReference type="GeneTree" id="ENSGT00670000098480"/>
<evidence type="ECO:0000259" key="8">
    <source>
        <dbReference type="PROSITE" id="PS50835"/>
    </source>
</evidence>
<dbReference type="InterPro" id="IPR051117">
    <property type="entry name" value="TRG_var/const_region"/>
</dbReference>
<feature type="signal peptide" evidence="7">
    <location>
        <begin position="1"/>
        <end position="17"/>
    </location>
</feature>
<reference evidence="9" key="2">
    <citation type="submission" date="2025-08" db="UniProtKB">
        <authorList>
            <consortium name="Ensembl"/>
        </authorList>
    </citation>
    <scope>IDENTIFICATION</scope>
</reference>
<protein>
    <recommendedName>
        <fullName evidence="8">Ig-like domain-containing protein</fullName>
    </recommendedName>
</protein>
<evidence type="ECO:0000313" key="10">
    <source>
        <dbReference type="Proteomes" id="UP000028760"/>
    </source>
</evidence>
<dbReference type="InterPro" id="IPR007110">
    <property type="entry name" value="Ig-like_dom"/>
</dbReference>
<dbReference type="AlphaFoldDB" id="A0A087XI61"/>
<evidence type="ECO:0000256" key="7">
    <source>
        <dbReference type="SAM" id="SignalP"/>
    </source>
</evidence>
<keyword evidence="6" id="KW-0393">Immunoglobulin domain</keyword>
<dbReference type="InterPro" id="IPR013106">
    <property type="entry name" value="Ig_V-set"/>
</dbReference>
<proteinExistence type="predicted"/>
<keyword evidence="3" id="KW-1133">Transmembrane helix</keyword>
<keyword evidence="2" id="KW-0812">Transmembrane</keyword>
<dbReference type="PANTHER" id="PTHR19256:SF65">
    <property type="entry name" value="T CELL RECEPTOR GAMMA CONSTANT 1-RELATED"/>
    <property type="match status" value="1"/>
</dbReference>
<dbReference type="InterPro" id="IPR003599">
    <property type="entry name" value="Ig_sub"/>
</dbReference>
<accession>A0A087XI61</accession>
<dbReference type="GO" id="GO:0016020">
    <property type="term" value="C:membrane"/>
    <property type="evidence" value="ECO:0007669"/>
    <property type="project" value="UniProtKB-SubCell"/>
</dbReference>
<dbReference type="OMA" id="SASYYCN"/>
<evidence type="ECO:0000313" key="9">
    <source>
        <dbReference type="Ensembl" id="ENSPFOP00000005464.2"/>
    </source>
</evidence>
<keyword evidence="7" id="KW-0732">Signal</keyword>
<keyword evidence="5" id="KW-0675">Receptor</keyword>
<evidence type="ECO:0000256" key="4">
    <source>
        <dbReference type="ARBA" id="ARBA00023136"/>
    </source>
</evidence>
<evidence type="ECO:0000256" key="1">
    <source>
        <dbReference type="ARBA" id="ARBA00004370"/>
    </source>
</evidence>
<organism evidence="9 10">
    <name type="scientific">Poecilia formosa</name>
    <name type="common">Amazon molly</name>
    <name type="synonym">Limia formosa</name>
    <dbReference type="NCBI Taxonomy" id="48698"/>
    <lineage>
        <taxon>Eukaryota</taxon>
        <taxon>Metazoa</taxon>
        <taxon>Chordata</taxon>
        <taxon>Craniata</taxon>
        <taxon>Vertebrata</taxon>
        <taxon>Euteleostomi</taxon>
        <taxon>Actinopterygii</taxon>
        <taxon>Neopterygii</taxon>
        <taxon>Teleostei</taxon>
        <taxon>Neoteleostei</taxon>
        <taxon>Acanthomorphata</taxon>
        <taxon>Ovalentaria</taxon>
        <taxon>Atherinomorphae</taxon>
        <taxon>Cyprinodontiformes</taxon>
        <taxon>Poeciliidae</taxon>
        <taxon>Poeciliinae</taxon>
        <taxon>Poecilia</taxon>
    </lineage>
</organism>
<reference evidence="10" key="1">
    <citation type="submission" date="2013-10" db="EMBL/GenBank/DDBJ databases">
        <authorList>
            <person name="Schartl M."/>
            <person name="Warren W."/>
        </authorList>
    </citation>
    <scope>NUCLEOTIDE SEQUENCE [LARGE SCALE GENOMIC DNA]</scope>
    <source>
        <strain evidence="10">female</strain>
    </source>
</reference>
<evidence type="ECO:0000256" key="5">
    <source>
        <dbReference type="ARBA" id="ARBA00023170"/>
    </source>
</evidence>
<dbReference type="eggNOG" id="ENOG502SDDP">
    <property type="taxonomic scope" value="Eukaryota"/>
</dbReference>
<dbReference type="InterPro" id="IPR013783">
    <property type="entry name" value="Ig-like_fold"/>
</dbReference>
<keyword evidence="4" id="KW-0472">Membrane</keyword>
<dbReference type="Proteomes" id="UP000028760">
    <property type="component" value="Unassembled WGS sequence"/>
</dbReference>
<comment type="subcellular location">
    <subcellularLocation>
        <location evidence="1">Membrane</location>
    </subcellularLocation>
</comment>
<dbReference type="CDD" id="cd00099">
    <property type="entry name" value="IgV"/>
    <property type="match status" value="1"/>
</dbReference>
<reference evidence="9" key="3">
    <citation type="submission" date="2025-09" db="UniProtKB">
        <authorList>
            <consortium name="Ensembl"/>
        </authorList>
    </citation>
    <scope>IDENTIFICATION</scope>
</reference>
<sequence length="136" mass="15228">MLFLPAAALCWLGSALAAMATQLVQDDLSLTRRKGESVSFSCGGTDQCSGSYVYWYQKKENETFRAILRIKRSDGVVEKRYNHPQQDDFIAEQIQNGCSLKIINVTDIHSASYYCSCAVRGTTVRNDSFSLNKNLQ</sequence>
<dbReference type="Ensembl" id="ENSPFOT00000005473.2">
    <property type="protein sequence ID" value="ENSPFOP00000005464.2"/>
    <property type="gene ID" value="ENSPFOG00000005598.2"/>
</dbReference>
<dbReference type="InterPro" id="IPR036179">
    <property type="entry name" value="Ig-like_dom_sf"/>
</dbReference>
<dbReference type="SMART" id="SM00409">
    <property type="entry name" value="IG"/>
    <property type="match status" value="1"/>
</dbReference>